<dbReference type="GO" id="GO:0000166">
    <property type="term" value="F:nucleotide binding"/>
    <property type="evidence" value="ECO:0007669"/>
    <property type="project" value="InterPro"/>
</dbReference>
<dbReference type="SUPFAM" id="SSF51735">
    <property type="entry name" value="NAD(P)-binding Rossmann-fold domains"/>
    <property type="match status" value="1"/>
</dbReference>
<dbReference type="InterPro" id="IPR036291">
    <property type="entry name" value="NAD(P)-bd_dom_sf"/>
</dbReference>
<dbReference type="EMBL" id="CP063164">
    <property type="protein sequence ID" value="QOR62207.1"/>
    <property type="molecule type" value="Genomic_DNA"/>
</dbReference>
<dbReference type="Pfam" id="PF01408">
    <property type="entry name" value="GFO_IDH_MocA"/>
    <property type="match status" value="1"/>
</dbReference>
<dbReference type="InterPro" id="IPR055170">
    <property type="entry name" value="GFO_IDH_MocA-like_dom"/>
</dbReference>
<dbReference type="RefSeq" id="WP_197548908.1">
    <property type="nucleotide sequence ID" value="NZ_CP063164.1"/>
</dbReference>
<dbReference type="PANTHER" id="PTHR43708:SF3">
    <property type="entry name" value="OXIDOREDUCTASE"/>
    <property type="match status" value="1"/>
</dbReference>
<feature type="domain" description="GFO/IDH/MocA-like oxidoreductase" evidence="2">
    <location>
        <begin position="139"/>
        <end position="268"/>
    </location>
</feature>
<dbReference type="SUPFAM" id="SSF55347">
    <property type="entry name" value="Glyceraldehyde-3-phosphate dehydrogenase-like, C-terminal domain"/>
    <property type="match status" value="1"/>
</dbReference>
<dbReference type="PANTHER" id="PTHR43708">
    <property type="entry name" value="CONSERVED EXPRESSED OXIDOREDUCTASE (EUROFUNG)"/>
    <property type="match status" value="1"/>
</dbReference>
<accession>A0A7M1S454</accession>
<evidence type="ECO:0000259" key="1">
    <source>
        <dbReference type="Pfam" id="PF01408"/>
    </source>
</evidence>
<evidence type="ECO:0000259" key="2">
    <source>
        <dbReference type="Pfam" id="PF22725"/>
    </source>
</evidence>
<dbReference type="InterPro" id="IPR000683">
    <property type="entry name" value="Gfo/Idh/MocA-like_OxRdtase_N"/>
</dbReference>
<evidence type="ECO:0000313" key="3">
    <source>
        <dbReference type="EMBL" id="QOR62207.1"/>
    </source>
</evidence>
<organism evidence="3 4">
    <name type="scientific">Sulfurovum indicum</name>
    <dbReference type="NCBI Taxonomy" id="2779528"/>
    <lineage>
        <taxon>Bacteria</taxon>
        <taxon>Pseudomonadati</taxon>
        <taxon>Campylobacterota</taxon>
        <taxon>Epsilonproteobacteria</taxon>
        <taxon>Campylobacterales</taxon>
        <taxon>Sulfurovaceae</taxon>
        <taxon>Sulfurovum</taxon>
    </lineage>
</organism>
<protein>
    <submittedName>
        <fullName evidence="3">Gfo/Idh/MocA family oxidoreductase</fullName>
    </submittedName>
</protein>
<dbReference type="AlphaFoldDB" id="A0A7M1S454"/>
<dbReference type="KEGG" id="sinu:IMZ28_01645"/>
<name>A0A7M1S454_9BACT</name>
<dbReference type="InterPro" id="IPR051317">
    <property type="entry name" value="Gfo/Idh/MocA_oxidoreduct"/>
</dbReference>
<proteinExistence type="predicted"/>
<dbReference type="Gene3D" id="3.40.50.720">
    <property type="entry name" value="NAD(P)-binding Rossmann-like Domain"/>
    <property type="match status" value="1"/>
</dbReference>
<gene>
    <name evidence="3" type="ORF">IMZ28_01645</name>
</gene>
<evidence type="ECO:0000313" key="4">
    <source>
        <dbReference type="Proteomes" id="UP000595074"/>
    </source>
</evidence>
<reference evidence="3 4" key="1">
    <citation type="submission" date="2020-10" db="EMBL/GenBank/DDBJ databases">
        <title>The genome of sulfurovum sp.</title>
        <authorList>
            <person name="Xie S."/>
            <person name="Shao Z."/>
            <person name="Jiang L."/>
        </authorList>
    </citation>
    <scope>NUCLEOTIDE SEQUENCE [LARGE SCALE GENOMIC DNA]</scope>
    <source>
        <strain evidence="3 4">ST-419</strain>
    </source>
</reference>
<dbReference type="Pfam" id="PF22725">
    <property type="entry name" value="GFO_IDH_MocA_C3"/>
    <property type="match status" value="1"/>
</dbReference>
<dbReference type="Proteomes" id="UP000595074">
    <property type="component" value="Chromosome"/>
</dbReference>
<keyword evidence="4" id="KW-1185">Reference proteome</keyword>
<feature type="domain" description="Gfo/Idh/MocA-like oxidoreductase N-terminal" evidence="1">
    <location>
        <begin position="7"/>
        <end position="128"/>
    </location>
</feature>
<dbReference type="Gene3D" id="3.30.360.10">
    <property type="entry name" value="Dihydrodipicolinate Reductase, domain 2"/>
    <property type="match status" value="1"/>
</dbReference>
<sequence>MKHESLKIGFVGGGLNSAIGTTHKIATQMDGKFQLVAGCFSRHSNINSKTATQWSIPKYYTHYLELLEKEKNNLDAIAILTPTDSHTDIIIEILKFNIPIICEKTLTASLEDALKIKNIIDKNKNFLVTTYNYTGYPMIRELENMISTGKLGKIIQVNIQMPQESFIRLDKNGNIPKPQSWRLKDTSIPILSLDLGTHLSNMISFLTKETPKEVIAMQNNFGHYPVIDNLICMVKYTNNIDCQMWYSKSALGHKNGLKVEIYGTEGSASWYQMNSEFLEYNDNQGRNIILDRSSKDIEIADKERYNRFKSGHPAGFIEAFANHYTDIYEALRSYKSGNSDYLNKYVFDINASITELALMQTIETSIQSKKWEYVNVENKLYTRK</sequence>